<dbReference type="GO" id="GO:0051539">
    <property type="term" value="F:4 iron, 4 sulfur cluster binding"/>
    <property type="evidence" value="ECO:0007669"/>
    <property type="project" value="UniProtKB-KW"/>
</dbReference>
<keyword evidence="11" id="KW-0408">Iron</keyword>
<keyword evidence="12" id="KW-0411">Iron-sulfur</keyword>
<evidence type="ECO:0000256" key="12">
    <source>
        <dbReference type="ARBA" id="ARBA00023014"/>
    </source>
</evidence>
<organism evidence="17 18">
    <name type="scientific">Kosmotoga arenicorallina S304</name>
    <dbReference type="NCBI Taxonomy" id="1453497"/>
    <lineage>
        <taxon>Bacteria</taxon>
        <taxon>Thermotogati</taxon>
        <taxon>Thermotogota</taxon>
        <taxon>Thermotogae</taxon>
        <taxon>Kosmotogales</taxon>
        <taxon>Kosmotogaceae</taxon>
        <taxon>Kosmotoga</taxon>
    </lineage>
</organism>
<evidence type="ECO:0000256" key="7">
    <source>
        <dbReference type="ARBA" id="ARBA00022694"/>
    </source>
</evidence>
<evidence type="ECO:0000256" key="15">
    <source>
        <dbReference type="ARBA" id="ARBA00031446"/>
    </source>
</evidence>
<comment type="similarity">
    <text evidence="3">Belongs to the QueH family.</text>
</comment>
<keyword evidence="9" id="KW-0671">Queuosine biosynthesis</keyword>
<evidence type="ECO:0000256" key="14">
    <source>
        <dbReference type="ARBA" id="ARBA00023284"/>
    </source>
</evidence>
<reference evidence="17 18" key="1">
    <citation type="submission" date="2014-02" db="EMBL/GenBank/DDBJ databases">
        <title>Kosmotoga genome sequencing.</title>
        <authorList>
            <person name="Pollo S.M."/>
            <person name="Charchuk R."/>
            <person name="Nesbo C.L."/>
        </authorList>
    </citation>
    <scope>NUCLEOTIDE SEQUENCE [LARGE SCALE GENOMIC DNA]</scope>
    <source>
        <strain evidence="17 18">S304</strain>
    </source>
</reference>
<keyword evidence="6" id="KW-0004">4Fe-4S</keyword>
<dbReference type="PANTHER" id="PTHR36701">
    <property type="entry name" value="EPOXYQUEUOSINE REDUCTASE QUEH"/>
    <property type="match status" value="1"/>
</dbReference>
<dbReference type="STRING" id="1453497.AT15_03620"/>
<evidence type="ECO:0000256" key="13">
    <source>
        <dbReference type="ARBA" id="ARBA00023157"/>
    </source>
</evidence>
<sequence length="263" mass="30925">MILLHVCCAPDEVIALEHFSEREKEEVTAFFFNPNIFPYLEYVKRLNAFYKVSRSYSVSFVEGIYESSFGARVLSRFAAEPEGGRRCYYCIKYRLAVTAKYAKNSGYEAFSTTLLSSPKKNPELIHRAGYEVERASGIKYIPFDFRNGIDHKKIREVLKDVYKQDYCGCVFGLREQVIKKLERDKKDQMQLKECFPQYEHLWRFRGRKLDLTMLKIDGREELKRFLEILKPSSLVVGTELMKDFGLTGKWLKCGKYNCKIERR</sequence>
<keyword evidence="13" id="KW-1015">Disulfide bond</keyword>
<dbReference type="PATRIC" id="fig|1453497.3.peg.715"/>
<dbReference type="GO" id="GO:0046872">
    <property type="term" value="F:metal ion binding"/>
    <property type="evidence" value="ECO:0007669"/>
    <property type="project" value="UniProtKB-KW"/>
</dbReference>
<keyword evidence="8" id="KW-0479">Metal-binding</keyword>
<keyword evidence="7" id="KW-0819">tRNA processing</keyword>
<protein>
    <recommendedName>
        <fullName evidence="5">Epoxyqueuosine reductase QueH</fullName>
        <ecNumber evidence="4">1.17.99.6</ecNumber>
    </recommendedName>
    <alternativeName>
        <fullName evidence="15">Queuosine biosynthesis protein QueH</fullName>
    </alternativeName>
</protein>
<dbReference type="UniPathway" id="UPA00392"/>
<evidence type="ECO:0000256" key="8">
    <source>
        <dbReference type="ARBA" id="ARBA00022723"/>
    </source>
</evidence>
<evidence type="ECO:0000256" key="5">
    <source>
        <dbReference type="ARBA" id="ARBA00016895"/>
    </source>
</evidence>
<gene>
    <name evidence="17" type="ORF">AT15_03620</name>
</gene>
<accession>A0A182C835</accession>
<evidence type="ECO:0000256" key="16">
    <source>
        <dbReference type="ARBA" id="ARBA00047415"/>
    </source>
</evidence>
<dbReference type="GO" id="GO:0008616">
    <property type="term" value="P:tRNA queuosine(34) biosynthetic process"/>
    <property type="evidence" value="ECO:0007669"/>
    <property type="project" value="UniProtKB-UniPathway"/>
</dbReference>
<keyword evidence="18" id="KW-1185">Reference proteome</keyword>
<comment type="caution">
    <text evidence="17">The sequence shown here is derived from an EMBL/GenBank/DDBJ whole genome shotgun (WGS) entry which is preliminary data.</text>
</comment>
<evidence type="ECO:0000313" key="17">
    <source>
        <dbReference type="EMBL" id="OAA31926.1"/>
    </source>
</evidence>
<evidence type="ECO:0000256" key="11">
    <source>
        <dbReference type="ARBA" id="ARBA00023004"/>
    </source>
</evidence>
<comment type="function">
    <text evidence="1">Catalyzes the conversion of epoxyqueuosine (oQ) to queuosine (Q), which is a hypermodified base found in the wobble positions of tRNA(Asp), tRNA(Asn), tRNA(His) and tRNA(Tyr).</text>
</comment>
<dbReference type="Proteomes" id="UP000077339">
    <property type="component" value="Unassembled WGS sequence"/>
</dbReference>
<evidence type="ECO:0000313" key="18">
    <source>
        <dbReference type="Proteomes" id="UP000077339"/>
    </source>
</evidence>
<name>A0A182C835_9BACT</name>
<comment type="pathway">
    <text evidence="2">tRNA modification; tRNA-queuosine biosynthesis.</text>
</comment>
<proteinExistence type="inferred from homology"/>
<keyword evidence="10" id="KW-0560">Oxidoreductase</keyword>
<dbReference type="Pfam" id="PF02677">
    <property type="entry name" value="QueH"/>
    <property type="match status" value="1"/>
</dbReference>
<evidence type="ECO:0000256" key="3">
    <source>
        <dbReference type="ARBA" id="ARBA00008207"/>
    </source>
</evidence>
<dbReference type="OrthoDB" id="9801033at2"/>
<dbReference type="RefSeq" id="WP_068345632.1">
    <property type="nucleotide sequence ID" value="NZ_JFHK01000002.1"/>
</dbReference>
<evidence type="ECO:0000256" key="6">
    <source>
        <dbReference type="ARBA" id="ARBA00022485"/>
    </source>
</evidence>
<comment type="catalytic activity">
    <reaction evidence="16">
        <text>epoxyqueuosine(34) in tRNA + AH2 = queuosine(34) in tRNA + A + H2O</text>
        <dbReference type="Rhea" id="RHEA:32159"/>
        <dbReference type="Rhea" id="RHEA-COMP:18571"/>
        <dbReference type="Rhea" id="RHEA-COMP:18582"/>
        <dbReference type="ChEBI" id="CHEBI:13193"/>
        <dbReference type="ChEBI" id="CHEBI:15377"/>
        <dbReference type="ChEBI" id="CHEBI:17499"/>
        <dbReference type="ChEBI" id="CHEBI:194431"/>
        <dbReference type="ChEBI" id="CHEBI:194443"/>
        <dbReference type="EC" id="1.17.99.6"/>
    </reaction>
</comment>
<evidence type="ECO:0000256" key="9">
    <source>
        <dbReference type="ARBA" id="ARBA00022785"/>
    </source>
</evidence>
<dbReference type="InterPro" id="IPR003828">
    <property type="entry name" value="QueH"/>
</dbReference>
<dbReference type="EMBL" id="JFHK01000002">
    <property type="protein sequence ID" value="OAA31926.1"/>
    <property type="molecule type" value="Genomic_DNA"/>
</dbReference>
<dbReference type="PANTHER" id="PTHR36701:SF1">
    <property type="entry name" value="EPOXYQUEUOSINE REDUCTASE QUEH"/>
    <property type="match status" value="1"/>
</dbReference>
<dbReference type="EC" id="1.17.99.6" evidence="4"/>
<evidence type="ECO:0000256" key="1">
    <source>
        <dbReference type="ARBA" id="ARBA00002268"/>
    </source>
</evidence>
<dbReference type="AlphaFoldDB" id="A0A182C835"/>
<evidence type="ECO:0000256" key="4">
    <source>
        <dbReference type="ARBA" id="ARBA00012622"/>
    </source>
</evidence>
<evidence type="ECO:0000256" key="10">
    <source>
        <dbReference type="ARBA" id="ARBA00023002"/>
    </source>
</evidence>
<keyword evidence="14" id="KW-0676">Redox-active center</keyword>
<evidence type="ECO:0000256" key="2">
    <source>
        <dbReference type="ARBA" id="ARBA00004691"/>
    </source>
</evidence>
<dbReference type="GO" id="GO:0052693">
    <property type="term" value="F:epoxyqueuosine reductase activity"/>
    <property type="evidence" value="ECO:0007669"/>
    <property type="project" value="UniProtKB-EC"/>
</dbReference>